<reference evidence="2" key="1">
    <citation type="journal article" date="2019" name="Int. J. Syst. Evol. Microbiol.">
        <title>The Global Catalogue of Microorganisms (GCM) 10K type strain sequencing project: providing services to taxonomists for standard genome sequencing and annotation.</title>
        <authorList>
            <consortium name="The Broad Institute Genomics Platform"/>
            <consortium name="The Broad Institute Genome Sequencing Center for Infectious Disease"/>
            <person name="Wu L."/>
            <person name="Ma J."/>
        </authorList>
    </citation>
    <scope>NUCLEOTIDE SEQUENCE [LARGE SCALE GENOMIC DNA]</scope>
    <source>
        <strain evidence="2">CGMCC 1.16225</strain>
    </source>
</reference>
<protein>
    <submittedName>
        <fullName evidence="1">DUF4279 domain-containing protein</fullName>
    </submittedName>
</protein>
<comment type="caution">
    <text evidence="1">The sequence shown here is derived from an EMBL/GenBank/DDBJ whole genome shotgun (WGS) entry which is preliminary data.</text>
</comment>
<dbReference type="InterPro" id="IPR025459">
    <property type="entry name" value="DUF4279"/>
</dbReference>
<dbReference type="RefSeq" id="WP_379094555.1">
    <property type="nucleotide sequence ID" value="NZ_JBHUGZ010000002.1"/>
</dbReference>
<proteinExistence type="predicted"/>
<evidence type="ECO:0000313" key="2">
    <source>
        <dbReference type="Proteomes" id="UP001597405"/>
    </source>
</evidence>
<sequence length="140" mass="15507">MPEIAQSSASLRFFGDDLDPVDLTRLLGGKPTYAIGKGDFHTYPPNRPPRIALTGFWRLSSEYEAGDQLDRQIADILATLTSDLSVWAALVLRFKVDMFCGVWLGEESRGLGLTPQTLQKLGERGIKLGLDIYHDLPEAD</sequence>
<keyword evidence="2" id="KW-1185">Reference proteome</keyword>
<name>A0ABW4U7X3_9HYPH</name>
<dbReference type="Proteomes" id="UP001597405">
    <property type="component" value="Unassembled WGS sequence"/>
</dbReference>
<organism evidence="1 2">
    <name type="scientific">Mesorhizobium newzealandense</name>
    <dbReference type="NCBI Taxonomy" id="1300302"/>
    <lineage>
        <taxon>Bacteria</taxon>
        <taxon>Pseudomonadati</taxon>
        <taxon>Pseudomonadota</taxon>
        <taxon>Alphaproteobacteria</taxon>
        <taxon>Hyphomicrobiales</taxon>
        <taxon>Phyllobacteriaceae</taxon>
        <taxon>Mesorhizobium</taxon>
    </lineage>
</organism>
<evidence type="ECO:0000313" key="1">
    <source>
        <dbReference type="EMBL" id="MFD1982177.1"/>
    </source>
</evidence>
<gene>
    <name evidence="1" type="ORF">ACFSOZ_05670</name>
</gene>
<dbReference type="EMBL" id="JBHUGZ010000002">
    <property type="protein sequence ID" value="MFD1982177.1"/>
    <property type="molecule type" value="Genomic_DNA"/>
</dbReference>
<accession>A0ABW4U7X3</accession>
<dbReference type="Pfam" id="PF14106">
    <property type="entry name" value="DUF4279"/>
    <property type="match status" value="1"/>
</dbReference>